<evidence type="ECO:0000259" key="10">
    <source>
        <dbReference type="SMART" id="SM00387"/>
    </source>
</evidence>
<keyword evidence="3" id="KW-0597">Phosphoprotein</keyword>
<dbReference type="GO" id="GO:0016020">
    <property type="term" value="C:membrane"/>
    <property type="evidence" value="ECO:0007669"/>
    <property type="project" value="InterPro"/>
</dbReference>
<dbReference type="Gene3D" id="3.10.450.50">
    <property type="match status" value="1"/>
</dbReference>
<dbReference type="SMART" id="SM00387">
    <property type="entry name" value="HATPase_c"/>
    <property type="match status" value="1"/>
</dbReference>
<dbReference type="InterPro" id="IPR003594">
    <property type="entry name" value="HATPase_dom"/>
</dbReference>
<evidence type="ECO:0000256" key="7">
    <source>
        <dbReference type="ARBA" id="ARBA00022840"/>
    </source>
</evidence>
<organism evidence="11">
    <name type="scientific">uncultured Solirubrobacteraceae bacterium</name>
    <dbReference type="NCBI Taxonomy" id="1162706"/>
    <lineage>
        <taxon>Bacteria</taxon>
        <taxon>Bacillati</taxon>
        <taxon>Actinomycetota</taxon>
        <taxon>Thermoleophilia</taxon>
        <taxon>Solirubrobacterales</taxon>
        <taxon>Solirubrobacteraceae</taxon>
        <taxon>environmental samples</taxon>
    </lineage>
</organism>
<evidence type="ECO:0000256" key="3">
    <source>
        <dbReference type="ARBA" id="ARBA00022553"/>
    </source>
</evidence>
<evidence type="ECO:0000313" key="11">
    <source>
        <dbReference type="EMBL" id="CAA9518239.1"/>
    </source>
</evidence>
<dbReference type="InterPro" id="IPR050482">
    <property type="entry name" value="Sensor_HK_TwoCompSys"/>
</dbReference>
<evidence type="ECO:0000256" key="8">
    <source>
        <dbReference type="ARBA" id="ARBA00023012"/>
    </source>
</evidence>
<dbReference type="GO" id="GO:0046983">
    <property type="term" value="F:protein dimerization activity"/>
    <property type="evidence" value="ECO:0007669"/>
    <property type="project" value="InterPro"/>
</dbReference>
<dbReference type="SUPFAM" id="SSF55781">
    <property type="entry name" value="GAF domain-like"/>
    <property type="match status" value="1"/>
</dbReference>
<keyword evidence="8" id="KW-0902">Two-component regulatory system</keyword>
<name>A0A6J4TAN4_9ACTN</name>
<feature type="domain" description="Histidine kinase/HSP90-like ATPase" evidence="10">
    <location>
        <begin position="420"/>
        <end position="510"/>
    </location>
</feature>
<dbReference type="Gene3D" id="1.20.5.1930">
    <property type="match status" value="1"/>
</dbReference>
<dbReference type="Pfam" id="PF01590">
    <property type="entry name" value="GAF"/>
    <property type="match status" value="1"/>
</dbReference>
<feature type="domain" description="GAF" evidence="9">
    <location>
        <begin position="157"/>
        <end position="301"/>
    </location>
</feature>
<keyword evidence="6" id="KW-0418">Kinase</keyword>
<dbReference type="Gene3D" id="3.30.450.40">
    <property type="match status" value="1"/>
</dbReference>
<protein>
    <recommendedName>
        <fullName evidence="2">histidine kinase</fullName>
        <ecNumber evidence="2">2.7.13.3</ecNumber>
    </recommendedName>
</protein>
<evidence type="ECO:0000256" key="2">
    <source>
        <dbReference type="ARBA" id="ARBA00012438"/>
    </source>
</evidence>
<dbReference type="Gene3D" id="3.30.565.10">
    <property type="entry name" value="Histidine kinase-like ATPase, C-terminal domain"/>
    <property type="match status" value="1"/>
</dbReference>
<sequence length="510" mass="54669">MSDLLALARRYYDAFNAHDLEAYAALLDEDVELAMDAWNLRGREAVCDSFARFWRLFPGVVGVPQRMFAADGTVVVEVRRENRVAEDAASTAHVTGGAWEIITTAEAARIVHVRGFSVPGPGDRAAVVMPSRREAYRLADEQDALREVATLVTRGSSEREVFDTVSRVIARVLRADATSLFRFEDDDTLTLVAAWTRHGVPLPIGKRRALNAQLREIRATGEPHRFEPLPDDAPFVEEARALGTRSAIGVPIALDGRVWGIVFASTEGEKPLPAGTEARMVGFTALVATSLANAQARTSVQQLVEQLTASRARVVAAADESRRRLQRDVHDGAQQRLVQTVINLKLASQALEEHPWPAAHLIGESLLHAERATSELRDLVRGILPASLARGGLRAGVESLCADLPIAIDLDVTAARLPAPTETTAYFVIAEALTNVVKHAGATSAGVKVNVEDDRLVVVVRDDGAGGADPGAGSGLTGLFDRVEAGDGTLVVESPPGGGTTLRATLPVIR</sequence>
<dbReference type="EMBL" id="CADCVS010000373">
    <property type="protein sequence ID" value="CAA9518239.1"/>
    <property type="molecule type" value="Genomic_DNA"/>
</dbReference>
<dbReference type="InterPro" id="IPR011712">
    <property type="entry name" value="Sig_transdc_His_kin_sub3_dim/P"/>
</dbReference>
<dbReference type="Pfam" id="PF02518">
    <property type="entry name" value="HATPase_c"/>
    <property type="match status" value="1"/>
</dbReference>
<evidence type="ECO:0000259" key="9">
    <source>
        <dbReference type="SMART" id="SM00065"/>
    </source>
</evidence>
<reference evidence="11" key="1">
    <citation type="submission" date="2020-02" db="EMBL/GenBank/DDBJ databases">
        <authorList>
            <person name="Meier V. D."/>
        </authorList>
    </citation>
    <scope>NUCLEOTIDE SEQUENCE</scope>
    <source>
        <strain evidence="11">AVDCRST_MAG30</strain>
    </source>
</reference>
<keyword evidence="4" id="KW-0808">Transferase</keyword>
<accession>A0A6J4TAN4</accession>
<gene>
    <name evidence="11" type="ORF">AVDCRST_MAG30-2894</name>
</gene>
<dbReference type="InterPro" id="IPR029016">
    <property type="entry name" value="GAF-like_dom_sf"/>
</dbReference>
<dbReference type="EC" id="2.7.13.3" evidence="2"/>
<dbReference type="SUPFAM" id="SSF55874">
    <property type="entry name" value="ATPase domain of HSP90 chaperone/DNA topoisomerase II/histidine kinase"/>
    <property type="match status" value="1"/>
</dbReference>
<dbReference type="CDD" id="cd16917">
    <property type="entry name" value="HATPase_UhpB-NarQ-NarX-like"/>
    <property type="match status" value="1"/>
</dbReference>
<dbReference type="Pfam" id="PF07730">
    <property type="entry name" value="HisKA_3"/>
    <property type="match status" value="1"/>
</dbReference>
<dbReference type="AlphaFoldDB" id="A0A6J4TAN4"/>
<dbReference type="SMART" id="SM00065">
    <property type="entry name" value="GAF"/>
    <property type="match status" value="1"/>
</dbReference>
<evidence type="ECO:0000256" key="1">
    <source>
        <dbReference type="ARBA" id="ARBA00000085"/>
    </source>
</evidence>
<evidence type="ECO:0000256" key="5">
    <source>
        <dbReference type="ARBA" id="ARBA00022741"/>
    </source>
</evidence>
<keyword evidence="5" id="KW-0547">Nucleotide-binding</keyword>
<evidence type="ECO:0000256" key="4">
    <source>
        <dbReference type="ARBA" id="ARBA00022679"/>
    </source>
</evidence>
<dbReference type="InterPro" id="IPR003018">
    <property type="entry name" value="GAF"/>
</dbReference>
<dbReference type="InterPro" id="IPR037401">
    <property type="entry name" value="SnoaL-like"/>
</dbReference>
<dbReference type="PANTHER" id="PTHR24421">
    <property type="entry name" value="NITRATE/NITRITE SENSOR PROTEIN NARX-RELATED"/>
    <property type="match status" value="1"/>
</dbReference>
<dbReference type="GO" id="GO:0000155">
    <property type="term" value="F:phosphorelay sensor kinase activity"/>
    <property type="evidence" value="ECO:0007669"/>
    <property type="project" value="InterPro"/>
</dbReference>
<comment type="catalytic activity">
    <reaction evidence="1">
        <text>ATP + protein L-histidine = ADP + protein N-phospho-L-histidine.</text>
        <dbReference type="EC" id="2.7.13.3"/>
    </reaction>
</comment>
<dbReference type="SUPFAM" id="SSF54427">
    <property type="entry name" value="NTF2-like"/>
    <property type="match status" value="1"/>
</dbReference>
<dbReference type="InterPro" id="IPR032710">
    <property type="entry name" value="NTF2-like_dom_sf"/>
</dbReference>
<dbReference type="InterPro" id="IPR036890">
    <property type="entry name" value="HATPase_C_sf"/>
</dbReference>
<dbReference type="PANTHER" id="PTHR24421:SF10">
    <property type="entry name" value="NITRATE_NITRITE SENSOR PROTEIN NARQ"/>
    <property type="match status" value="1"/>
</dbReference>
<dbReference type="Pfam" id="PF12680">
    <property type="entry name" value="SnoaL_2"/>
    <property type="match status" value="1"/>
</dbReference>
<dbReference type="GO" id="GO:0005524">
    <property type="term" value="F:ATP binding"/>
    <property type="evidence" value="ECO:0007669"/>
    <property type="project" value="UniProtKB-KW"/>
</dbReference>
<keyword evidence="7" id="KW-0067">ATP-binding</keyword>
<proteinExistence type="predicted"/>
<evidence type="ECO:0000256" key="6">
    <source>
        <dbReference type="ARBA" id="ARBA00022777"/>
    </source>
</evidence>